<keyword evidence="1" id="KW-0677">Repeat</keyword>
<dbReference type="SUPFAM" id="SSF57440">
    <property type="entry name" value="Kringle-like"/>
    <property type="match status" value="2"/>
</dbReference>
<feature type="disulfide bond" evidence="3">
    <location>
        <begin position="98"/>
        <end position="125"/>
    </location>
</feature>
<feature type="domain" description="Apple" evidence="6">
    <location>
        <begin position="439"/>
        <end position="513"/>
    </location>
</feature>
<dbReference type="SMART" id="SM00327">
    <property type="entry name" value="VWA"/>
    <property type="match status" value="1"/>
</dbReference>
<feature type="domain" description="Apple" evidence="6">
    <location>
        <begin position="632"/>
        <end position="708"/>
    </location>
</feature>
<dbReference type="InterPro" id="IPR003609">
    <property type="entry name" value="Pan_app"/>
</dbReference>
<accession>A0AAD9KXE8</accession>
<keyword evidence="9" id="KW-1185">Reference proteome</keyword>
<dbReference type="PANTHER" id="PTHR24020:SF84">
    <property type="entry name" value="VWFA DOMAIN-CONTAINING PROTEIN"/>
    <property type="match status" value="1"/>
</dbReference>
<feature type="domain" description="Fibronectin type-II" evidence="7">
    <location>
        <begin position="79"/>
        <end position="127"/>
    </location>
</feature>
<proteinExistence type="predicted"/>
<evidence type="ECO:0000259" key="7">
    <source>
        <dbReference type="PROSITE" id="PS51092"/>
    </source>
</evidence>
<dbReference type="PROSITE" id="PS00023">
    <property type="entry name" value="FN2_1"/>
    <property type="match status" value="1"/>
</dbReference>
<evidence type="ECO:0000256" key="4">
    <source>
        <dbReference type="SAM" id="MobiDB-lite"/>
    </source>
</evidence>
<dbReference type="Proteomes" id="UP001209878">
    <property type="component" value="Unassembled WGS sequence"/>
</dbReference>
<protein>
    <submittedName>
        <fullName evidence="8">Uncharacterized protein</fullName>
    </submittedName>
</protein>
<comment type="caution">
    <text evidence="8">The sequence shown here is derived from an EMBL/GenBank/DDBJ whole genome shotgun (WGS) entry which is preliminary data.</text>
</comment>
<dbReference type="PROSITE" id="PS50948">
    <property type="entry name" value="PAN"/>
    <property type="match status" value="7"/>
</dbReference>
<dbReference type="InterPro" id="IPR036465">
    <property type="entry name" value="vWFA_dom_sf"/>
</dbReference>
<dbReference type="EMBL" id="JAODUO010000533">
    <property type="protein sequence ID" value="KAK2178665.1"/>
    <property type="molecule type" value="Genomic_DNA"/>
</dbReference>
<evidence type="ECO:0000256" key="2">
    <source>
        <dbReference type="ARBA" id="ARBA00023157"/>
    </source>
</evidence>
<sequence length="1017" mass="111194">MTSVSSASVGAVWTVRGNSDGAPCVFPFTYKGVDYNKCIDTNWDGVWCATTGSYDADEKWGICTDTPPAGAQANEVYTTNGKKCVFPFKAFKKTYNNCTTDYVTVKKPWCSLTDDYDKDRQMGYCDFSRSVACGGFKKLENKFAYEGIEQERATTLDECKKICLDNATCLGFDFNTRNRCYLHFNPSAFNEVYDATGKDVDHYIREVCTTTAAPTTAVMTTAASGGEDTCEDTFELENNTMAFGGEGFGDARSVEECKAECLKYGNETDKYCLAFDYNDKAGLWCYLHFISKNLEFMFPAPGILHYKRVKCIPKSTTSVAPDCGDGFNKTENRLSYGGDGRPLLKTLEDCQQGCLTDEKCLAFDYDKTATTTCYHHLSAEFADVMNVNPNAPGVDQYVKVKIPCPEATTEAMTTESTLPPTTKPQKTSRFAVTTKKPPCRDTYEEKKNQLSFGGKEMKNISTLEGCKDVCTKMADCVGVDYNIKNKECFTHDEESFKVIATNPDVNQYIRVKCVVTTTTPVATTAKPTTAAPAPTCVKEFVKTENKHGFGGEENKDAKTVVDCKQACLAMTGCAGLDFNNNDNSCWLLDAAHVEQIADFTGVDHYKMEEDCKATTTPAPTTNNFKTTLKPSCEDSFAETKDSHGLAGKPCPSATNLEDCKKACITNTSCVAIDFVVKVSECWVHMPADGATVKVYPIDGINHYALTRCAAEPTIVVTTTTVRTTTVCEETFTETPNKHAFSGVAIAIAKTLEACKMACIGNTECVALDFQAPGSCWIHVDADKAEVLADLQGVSHYTLDRRCAGTAPTTTTMPAECVADIAMVVDSSGSIRDANKAGRKDNYDLIKEFISMMVGRMRIGSQETRVAAVTFSNYAQIRIPLNQYNSLEPLQTAILDLPYSGGRTNTTGALRLARTEVFTEANGDRPNVKNIIVLITDGNTTVEASKLSDEVQRVKDADITVFGIGVTEGINKNELKSMVSEPISTHFFTVDDFNQLIGVLENVILGTCAKQTTPAARE</sequence>
<gene>
    <name evidence="8" type="ORF">NP493_531g01003</name>
</gene>
<name>A0AAD9KXE8_RIDPI</name>
<dbReference type="Gene3D" id="3.50.4.10">
    <property type="entry name" value="Hepatocyte Growth Factor"/>
    <property type="match status" value="6"/>
</dbReference>
<dbReference type="Gene3D" id="3.40.50.410">
    <property type="entry name" value="von Willebrand factor, type A domain"/>
    <property type="match status" value="1"/>
</dbReference>
<feature type="compositionally biased region" description="Polar residues" evidence="4">
    <location>
        <begin position="418"/>
        <end position="431"/>
    </location>
</feature>
<feature type="domain" description="Fibronectin type-II" evidence="7">
    <location>
        <begin position="19"/>
        <end position="65"/>
    </location>
</feature>
<dbReference type="PROSITE" id="PS51092">
    <property type="entry name" value="FN2_2"/>
    <property type="match status" value="2"/>
</dbReference>
<dbReference type="SMART" id="SM00473">
    <property type="entry name" value="PAN_AP"/>
    <property type="match status" value="7"/>
</dbReference>
<feature type="domain" description="Apple" evidence="6">
    <location>
        <begin position="536"/>
        <end position="611"/>
    </location>
</feature>
<dbReference type="InterPro" id="IPR013806">
    <property type="entry name" value="Kringle-like"/>
</dbReference>
<comment type="caution">
    <text evidence="3">Lacks conserved residue(s) required for the propagation of feature annotation.</text>
</comment>
<feature type="region of interest" description="Disordered" evidence="4">
    <location>
        <begin position="411"/>
        <end position="431"/>
    </location>
</feature>
<dbReference type="PROSITE" id="PS50234">
    <property type="entry name" value="VWFA"/>
    <property type="match status" value="1"/>
</dbReference>
<dbReference type="SUPFAM" id="SSF53300">
    <property type="entry name" value="vWA-like"/>
    <property type="match status" value="1"/>
</dbReference>
<dbReference type="Gene3D" id="2.10.10.10">
    <property type="entry name" value="Fibronectin, type II, collagen-binding"/>
    <property type="match status" value="2"/>
</dbReference>
<reference evidence="8" key="1">
    <citation type="journal article" date="2023" name="Mol. Biol. Evol.">
        <title>Third-Generation Sequencing Reveals the Adaptive Role of the Epigenome in Three Deep-Sea Polychaetes.</title>
        <authorList>
            <person name="Perez M."/>
            <person name="Aroh O."/>
            <person name="Sun Y."/>
            <person name="Lan Y."/>
            <person name="Juniper S.K."/>
            <person name="Young C.R."/>
            <person name="Angers B."/>
            <person name="Qian P.Y."/>
        </authorList>
    </citation>
    <scope>NUCLEOTIDE SEQUENCE</scope>
    <source>
        <strain evidence="8">R07B-5</strain>
    </source>
</reference>
<feature type="domain" description="Apple" evidence="6">
    <location>
        <begin position="230"/>
        <end position="311"/>
    </location>
</feature>
<dbReference type="Pfam" id="PF00092">
    <property type="entry name" value="VWA"/>
    <property type="match status" value="1"/>
</dbReference>
<feature type="domain" description="VWFA" evidence="5">
    <location>
        <begin position="819"/>
        <end position="1002"/>
    </location>
</feature>
<organism evidence="8 9">
    <name type="scientific">Ridgeia piscesae</name>
    <name type="common">Tubeworm</name>
    <dbReference type="NCBI Taxonomy" id="27915"/>
    <lineage>
        <taxon>Eukaryota</taxon>
        <taxon>Metazoa</taxon>
        <taxon>Spiralia</taxon>
        <taxon>Lophotrochozoa</taxon>
        <taxon>Annelida</taxon>
        <taxon>Polychaeta</taxon>
        <taxon>Sedentaria</taxon>
        <taxon>Canalipalpata</taxon>
        <taxon>Sabellida</taxon>
        <taxon>Siboglinidae</taxon>
        <taxon>Ridgeia</taxon>
    </lineage>
</organism>
<feature type="disulfide bond" evidence="3">
    <location>
        <begin position="84"/>
        <end position="110"/>
    </location>
</feature>
<dbReference type="SMART" id="SM00059">
    <property type="entry name" value="FN2"/>
    <property type="match status" value="2"/>
</dbReference>
<evidence type="ECO:0000259" key="6">
    <source>
        <dbReference type="PROSITE" id="PS50948"/>
    </source>
</evidence>
<dbReference type="Pfam" id="PF14295">
    <property type="entry name" value="PAN_4"/>
    <property type="match status" value="2"/>
</dbReference>
<dbReference type="CDD" id="cd01450">
    <property type="entry name" value="vWFA_subfamily_ECM"/>
    <property type="match status" value="1"/>
</dbReference>
<dbReference type="InterPro" id="IPR000562">
    <property type="entry name" value="FN_type2_dom"/>
</dbReference>
<evidence type="ECO:0000259" key="5">
    <source>
        <dbReference type="PROSITE" id="PS50234"/>
    </source>
</evidence>
<evidence type="ECO:0000313" key="9">
    <source>
        <dbReference type="Proteomes" id="UP001209878"/>
    </source>
</evidence>
<evidence type="ECO:0000313" key="8">
    <source>
        <dbReference type="EMBL" id="KAK2178665.1"/>
    </source>
</evidence>
<dbReference type="Pfam" id="PF00024">
    <property type="entry name" value="PAN_1"/>
    <property type="match status" value="4"/>
</dbReference>
<evidence type="ECO:0000256" key="1">
    <source>
        <dbReference type="ARBA" id="ARBA00022737"/>
    </source>
</evidence>
<dbReference type="InterPro" id="IPR036943">
    <property type="entry name" value="FN_type2_sf"/>
</dbReference>
<dbReference type="CDD" id="cd00062">
    <property type="entry name" value="FN2"/>
    <property type="match status" value="2"/>
</dbReference>
<feature type="domain" description="Apple" evidence="6">
    <location>
        <begin position="323"/>
        <end position="401"/>
    </location>
</feature>
<dbReference type="Pfam" id="PF00040">
    <property type="entry name" value="fn2"/>
    <property type="match status" value="2"/>
</dbReference>
<feature type="domain" description="Apple" evidence="6">
    <location>
        <begin position="133"/>
        <end position="208"/>
    </location>
</feature>
<feature type="domain" description="Apple" evidence="6">
    <location>
        <begin position="727"/>
        <end position="802"/>
    </location>
</feature>
<evidence type="ECO:0000256" key="3">
    <source>
        <dbReference type="PROSITE-ProRule" id="PRU00479"/>
    </source>
</evidence>
<dbReference type="InterPro" id="IPR050525">
    <property type="entry name" value="ECM_Assembly_Org"/>
</dbReference>
<dbReference type="InterPro" id="IPR002035">
    <property type="entry name" value="VWF_A"/>
</dbReference>
<dbReference type="AlphaFoldDB" id="A0AAD9KXE8"/>
<keyword evidence="2 3" id="KW-1015">Disulfide bond</keyword>
<dbReference type="PANTHER" id="PTHR24020">
    <property type="entry name" value="COLLAGEN ALPHA"/>
    <property type="match status" value="1"/>
</dbReference>